<feature type="region of interest" description="Disordered" evidence="1">
    <location>
        <begin position="192"/>
        <end position="277"/>
    </location>
</feature>
<feature type="region of interest" description="Disordered" evidence="1">
    <location>
        <begin position="154"/>
        <end position="175"/>
    </location>
</feature>
<name>A0A5S6R4K5_TRIMR</name>
<proteinExistence type="predicted"/>
<evidence type="ECO:0000313" key="3">
    <source>
        <dbReference type="WBParaSite" id="TMUE_3000014445.1"/>
    </source>
</evidence>
<dbReference type="WBParaSite" id="TMUE_3000014445.1">
    <property type="protein sequence ID" value="TMUE_3000014445.1"/>
    <property type="gene ID" value="WBGene00302941"/>
</dbReference>
<evidence type="ECO:0000313" key="2">
    <source>
        <dbReference type="Proteomes" id="UP000046395"/>
    </source>
</evidence>
<keyword evidence="2" id="KW-1185">Reference proteome</keyword>
<organism evidence="2 3">
    <name type="scientific">Trichuris muris</name>
    <name type="common">Mouse whipworm</name>
    <dbReference type="NCBI Taxonomy" id="70415"/>
    <lineage>
        <taxon>Eukaryota</taxon>
        <taxon>Metazoa</taxon>
        <taxon>Ecdysozoa</taxon>
        <taxon>Nematoda</taxon>
        <taxon>Enoplea</taxon>
        <taxon>Dorylaimia</taxon>
        <taxon>Trichinellida</taxon>
        <taxon>Trichuridae</taxon>
        <taxon>Trichuris</taxon>
    </lineage>
</organism>
<evidence type="ECO:0000256" key="1">
    <source>
        <dbReference type="SAM" id="MobiDB-lite"/>
    </source>
</evidence>
<sequence>MEADRMPPVSEETPAEILDDDKRKCFEQGELSLPTVERDSGTESDEELELIETNSMASVAVSQTSDYYASQPSWSISSCHSVVGSPVCCALNDQDLNCWDNLSIHCGSEQQSAAADDDDVNEQPMDPELPVHHYHTRQQFQRLKQQISVGGATCLPQADSTGSSEPTATGIPSRKANFSVSASSKTAFVCLKRSRERSEQEATNRGDEEEQRNKWETNVHAATRRTAPIRLLIPPTDETGKEEAYDGGTSMGGGQQLPRSNESTSADTSPRKKSRHNALKCSTTSTTVNARPSLNFEKMQKKMVKPVRKKGSSCTSRDSMKAKVKLRAWSDGYQLRSCGNNFLFRPLESADDAFNQVEHDIDDLVRKNCRL</sequence>
<feature type="compositionally biased region" description="Polar residues" evidence="1">
    <location>
        <begin position="158"/>
        <end position="167"/>
    </location>
</feature>
<accession>A0A5S6R4K5</accession>
<feature type="region of interest" description="Disordered" evidence="1">
    <location>
        <begin position="1"/>
        <end position="24"/>
    </location>
</feature>
<dbReference type="Proteomes" id="UP000046395">
    <property type="component" value="Unassembled WGS sequence"/>
</dbReference>
<feature type="compositionally biased region" description="Polar residues" evidence="1">
    <location>
        <begin position="257"/>
        <end position="268"/>
    </location>
</feature>
<feature type="compositionally biased region" description="Basic and acidic residues" evidence="1">
    <location>
        <begin position="196"/>
        <end position="217"/>
    </location>
</feature>
<dbReference type="AlphaFoldDB" id="A0A5S6R4K5"/>
<dbReference type="STRING" id="70415.A0A5S6R4K5"/>
<reference evidence="3" key="1">
    <citation type="submission" date="2019-12" db="UniProtKB">
        <authorList>
            <consortium name="WormBaseParasite"/>
        </authorList>
    </citation>
    <scope>IDENTIFICATION</scope>
</reference>
<protein>
    <submittedName>
        <fullName evidence="3">Uncharacterized protein</fullName>
    </submittedName>
</protein>